<dbReference type="RefSeq" id="WP_381743325.1">
    <property type="nucleotide sequence ID" value="NZ_JBHSDP010000027.1"/>
</dbReference>
<dbReference type="Proteomes" id="UP001595824">
    <property type="component" value="Unassembled WGS sequence"/>
</dbReference>
<proteinExistence type="predicted"/>
<evidence type="ECO:0000313" key="2">
    <source>
        <dbReference type="Proteomes" id="UP001595824"/>
    </source>
</evidence>
<name>A0ABV8TN32_9ACTN</name>
<reference evidence="2" key="1">
    <citation type="journal article" date="2019" name="Int. J. Syst. Evol. Microbiol.">
        <title>The Global Catalogue of Microorganisms (GCM) 10K type strain sequencing project: providing services to taxonomists for standard genome sequencing and annotation.</title>
        <authorList>
            <consortium name="The Broad Institute Genomics Platform"/>
            <consortium name="The Broad Institute Genome Sequencing Center for Infectious Disease"/>
            <person name="Wu L."/>
            <person name="Ma J."/>
        </authorList>
    </citation>
    <scope>NUCLEOTIDE SEQUENCE [LARGE SCALE GENOMIC DNA]</scope>
    <source>
        <strain evidence="2">PCU 347</strain>
    </source>
</reference>
<comment type="caution">
    <text evidence="1">The sequence shown here is derived from an EMBL/GenBank/DDBJ whole genome shotgun (WGS) entry which is preliminary data.</text>
</comment>
<dbReference type="EMBL" id="JBHSDP010000027">
    <property type="protein sequence ID" value="MFC4331864.1"/>
    <property type="molecule type" value="Genomic_DNA"/>
</dbReference>
<sequence>MADSALWVAVLTGGTAVLASWVTNLGNVRAARTQAHTAALAQHRERVREGRRAAYLELLGRAHVMGELYRRVVDAHFRYGDSDPFLARVQELRDEMRQAYDPLLRAVRAISLEGPAGAAASSRAVPAAATEASRSLHDVSLGEAGARLRFDAAREAYLGALDRFAEAARTAMEAP</sequence>
<protein>
    <submittedName>
        <fullName evidence="1">Uncharacterized protein</fullName>
    </submittedName>
</protein>
<evidence type="ECO:0000313" key="1">
    <source>
        <dbReference type="EMBL" id="MFC4331864.1"/>
    </source>
</evidence>
<gene>
    <name evidence="1" type="ORF">ACFPC0_29655</name>
</gene>
<keyword evidence="2" id="KW-1185">Reference proteome</keyword>
<organism evidence="1 2">
    <name type="scientific">Streptomyces andamanensis</name>
    <dbReference type="NCBI Taxonomy" id="1565035"/>
    <lineage>
        <taxon>Bacteria</taxon>
        <taxon>Bacillati</taxon>
        <taxon>Actinomycetota</taxon>
        <taxon>Actinomycetes</taxon>
        <taxon>Kitasatosporales</taxon>
        <taxon>Streptomycetaceae</taxon>
        <taxon>Streptomyces</taxon>
    </lineage>
</organism>
<accession>A0ABV8TN32</accession>